<dbReference type="SUPFAM" id="SSF47616">
    <property type="entry name" value="GST C-terminal domain-like"/>
    <property type="match status" value="1"/>
</dbReference>
<dbReference type="InterPro" id="IPR004045">
    <property type="entry name" value="Glutathione_S-Trfase_N"/>
</dbReference>
<dbReference type="SUPFAM" id="SSF52833">
    <property type="entry name" value="Thioredoxin-like"/>
    <property type="match status" value="1"/>
</dbReference>
<dbReference type="Gene3D" id="3.40.30.10">
    <property type="entry name" value="Glutaredoxin"/>
    <property type="match status" value="1"/>
</dbReference>
<dbReference type="GO" id="GO:0016034">
    <property type="term" value="F:maleylacetoacetate isomerase activity"/>
    <property type="evidence" value="ECO:0007669"/>
    <property type="project" value="TreeGrafter"/>
</dbReference>
<dbReference type="PANTHER" id="PTHR42673:SF22">
    <property type="entry name" value="GST N-TERMINAL DOMAIN-CONTAINING PROTEIN"/>
    <property type="match status" value="1"/>
</dbReference>
<dbReference type="Proteomes" id="UP000297716">
    <property type="component" value="Unassembled WGS sequence"/>
</dbReference>
<dbReference type="InterPro" id="IPR036249">
    <property type="entry name" value="Thioredoxin-like_sf"/>
</dbReference>
<organism evidence="2 3">
    <name type="scientific">Xylaria hypoxylon</name>
    <dbReference type="NCBI Taxonomy" id="37992"/>
    <lineage>
        <taxon>Eukaryota</taxon>
        <taxon>Fungi</taxon>
        <taxon>Dikarya</taxon>
        <taxon>Ascomycota</taxon>
        <taxon>Pezizomycotina</taxon>
        <taxon>Sordariomycetes</taxon>
        <taxon>Xylariomycetidae</taxon>
        <taxon>Xylariales</taxon>
        <taxon>Xylariaceae</taxon>
        <taxon>Xylaria</taxon>
    </lineage>
</organism>
<reference evidence="2 3" key="1">
    <citation type="submission" date="2019-03" db="EMBL/GenBank/DDBJ databases">
        <title>Draft genome sequence of Xylaria hypoxylon DSM 108379, a ubiquitous saprotrophic-parasitic fungi on hardwood.</title>
        <authorList>
            <person name="Buettner E."/>
            <person name="Leonhardt S."/>
            <person name="Gebauer A.M."/>
            <person name="Liers C."/>
            <person name="Hofrichter M."/>
            <person name="Kellner H."/>
        </authorList>
    </citation>
    <scope>NUCLEOTIDE SEQUENCE [LARGE SCALE GENOMIC DNA]</scope>
    <source>
        <strain evidence="2 3">DSM 108379</strain>
    </source>
</reference>
<comment type="caution">
    <text evidence="2">The sequence shown here is derived from an EMBL/GenBank/DDBJ whole genome shotgun (WGS) entry which is preliminary data.</text>
</comment>
<protein>
    <recommendedName>
        <fullName evidence="1">GST N-terminal domain-containing protein</fullName>
    </recommendedName>
</protein>
<evidence type="ECO:0000313" key="2">
    <source>
        <dbReference type="EMBL" id="TGJ76151.1"/>
    </source>
</evidence>
<dbReference type="STRING" id="37992.A0A4Z0YA72"/>
<proteinExistence type="predicted"/>
<keyword evidence="3" id="KW-1185">Reference proteome</keyword>
<dbReference type="InterPro" id="IPR036282">
    <property type="entry name" value="Glutathione-S-Trfase_C_sf"/>
</dbReference>
<evidence type="ECO:0000259" key="1">
    <source>
        <dbReference type="PROSITE" id="PS50404"/>
    </source>
</evidence>
<gene>
    <name evidence="2" type="ORF">E0Z10_g10916</name>
</gene>
<name>A0A4Z0YA72_9PEZI</name>
<dbReference type="PROSITE" id="PS50404">
    <property type="entry name" value="GST_NTER"/>
    <property type="match status" value="1"/>
</dbReference>
<dbReference type="Pfam" id="PF13410">
    <property type="entry name" value="GST_C_2"/>
    <property type="match status" value="1"/>
</dbReference>
<dbReference type="Gene3D" id="1.20.1050.10">
    <property type="match status" value="1"/>
</dbReference>
<dbReference type="PANTHER" id="PTHR42673">
    <property type="entry name" value="MALEYLACETOACETATE ISOMERASE"/>
    <property type="match status" value="1"/>
</dbReference>
<evidence type="ECO:0000313" key="3">
    <source>
        <dbReference type="Proteomes" id="UP000297716"/>
    </source>
</evidence>
<dbReference type="GO" id="GO:0006559">
    <property type="term" value="P:L-phenylalanine catabolic process"/>
    <property type="evidence" value="ECO:0007669"/>
    <property type="project" value="TreeGrafter"/>
</dbReference>
<sequence length="276" mass="31069">MANENTPEPSYTLYVYYTRYSSWGVRAQLILVYFQIPYKVQYFNSTIPALAPPPELKILPVLDVTPAPDFVPGAEGEGETLRVPDSLAIAEYLADQHPDKHLWPADPQLRALARATAAQMHSGFAVLRDAYTCNFVARYSGPGIPFGEAVAGDVRKLFALWDRVRVAAKKRLAQLGETDRGFLCGGFSIADAFFWPVLWRLRTYNVPLTGITEEGLKWMDTMWNDPVMKAQAREYFQQARDPQSRIAHYDDVFKDSPGVTFGTFAEDWVFNGASVE</sequence>
<dbReference type="OrthoDB" id="249703at2759"/>
<accession>A0A4Z0YA72</accession>
<dbReference type="GO" id="GO:0006749">
    <property type="term" value="P:glutathione metabolic process"/>
    <property type="evidence" value="ECO:0007669"/>
    <property type="project" value="TreeGrafter"/>
</dbReference>
<dbReference type="AlphaFoldDB" id="A0A4Z0YA72"/>
<dbReference type="GO" id="GO:0004364">
    <property type="term" value="F:glutathione transferase activity"/>
    <property type="evidence" value="ECO:0007669"/>
    <property type="project" value="TreeGrafter"/>
</dbReference>
<dbReference type="EMBL" id="SKBN01000521">
    <property type="protein sequence ID" value="TGJ76151.1"/>
    <property type="molecule type" value="Genomic_DNA"/>
</dbReference>
<feature type="domain" description="GST N-terminal" evidence="1">
    <location>
        <begin position="11"/>
        <end position="101"/>
    </location>
</feature>